<proteinExistence type="predicted"/>
<protein>
    <submittedName>
        <fullName evidence="1">Uncharacterized protein</fullName>
    </submittedName>
</protein>
<accession>A0A0C3E328</accession>
<dbReference type="AlphaFoldDB" id="A0A0C3E328"/>
<dbReference type="InParanoid" id="A0A0C3E328"/>
<sequence>MLSTKAAPVFALFEMLSLLFFHSQEWFARLAYGLRPLFLLAVSLQSSRSLLLHTVSTMH</sequence>
<reference evidence="1 2" key="1">
    <citation type="submission" date="2014-04" db="EMBL/GenBank/DDBJ databases">
        <authorList>
            <consortium name="DOE Joint Genome Institute"/>
            <person name="Kuo A."/>
            <person name="Kohler A."/>
            <person name="Nagy L.G."/>
            <person name="Floudas D."/>
            <person name="Copeland A."/>
            <person name="Barry K.W."/>
            <person name="Cichocki N."/>
            <person name="Veneault-Fourrey C."/>
            <person name="LaButti K."/>
            <person name="Lindquist E.A."/>
            <person name="Lipzen A."/>
            <person name="Lundell T."/>
            <person name="Morin E."/>
            <person name="Murat C."/>
            <person name="Sun H."/>
            <person name="Tunlid A."/>
            <person name="Henrissat B."/>
            <person name="Grigoriev I.V."/>
            <person name="Hibbett D.S."/>
            <person name="Martin F."/>
            <person name="Nordberg H.P."/>
            <person name="Cantor M.N."/>
            <person name="Hua S.X."/>
        </authorList>
    </citation>
    <scope>NUCLEOTIDE SEQUENCE [LARGE SCALE GENOMIC DNA]</scope>
    <source>
        <strain evidence="1 2">Foug A</strain>
    </source>
</reference>
<evidence type="ECO:0000313" key="2">
    <source>
        <dbReference type="Proteomes" id="UP000053989"/>
    </source>
</evidence>
<keyword evidence="2" id="KW-1185">Reference proteome</keyword>
<gene>
    <name evidence="1" type="ORF">SCLCIDRAFT_1215018</name>
</gene>
<name>A0A0C3E328_9AGAM</name>
<dbReference type="EMBL" id="KN822042">
    <property type="protein sequence ID" value="KIM62451.1"/>
    <property type="molecule type" value="Genomic_DNA"/>
</dbReference>
<dbReference type="Proteomes" id="UP000053989">
    <property type="component" value="Unassembled WGS sequence"/>
</dbReference>
<dbReference type="HOGENOM" id="CLU_2961766_0_0_1"/>
<evidence type="ECO:0000313" key="1">
    <source>
        <dbReference type="EMBL" id="KIM62451.1"/>
    </source>
</evidence>
<dbReference type="OrthoDB" id="10348238at2759"/>
<reference evidence="2" key="2">
    <citation type="submission" date="2015-01" db="EMBL/GenBank/DDBJ databases">
        <title>Evolutionary Origins and Diversification of the Mycorrhizal Mutualists.</title>
        <authorList>
            <consortium name="DOE Joint Genome Institute"/>
            <consortium name="Mycorrhizal Genomics Consortium"/>
            <person name="Kohler A."/>
            <person name="Kuo A."/>
            <person name="Nagy L.G."/>
            <person name="Floudas D."/>
            <person name="Copeland A."/>
            <person name="Barry K.W."/>
            <person name="Cichocki N."/>
            <person name="Veneault-Fourrey C."/>
            <person name="LaButti K."/>
            <person name="Lindquist E.A."/>
            <person name="Lipzen A."/>
            <person name="Lundell T."/>
            <person name="Morin E."/>
            <person name="Murat C."/>
            <person name="Riley R."/>
            <person name="Ohm R."/>
            <person name="Sun H."/>
            <person name="Tunlid A."/>
            <person name="Henrissat B."/>
            <person name="Grigoriev I.V."/>
            <person name="Hibbett D.S."/>
            <person name="Martin F."/>
        </authorList>
    </citation>
    <scope>NUCLEOTIDE SEQUENCE [LARGE SCALE GENOMIC DNA]</scope>
    <source>
        <strain evidence="2">Foug A</strain>
    </source>
</reference>
<organism evidence="1 2">
    <name type="scientific">Scleroderma citrinum Foug A</name>
    <dbReference type="NCBI Taxonomy" id="1036808"/>
    <lineage>
        <taxon>Eukaryota</taxon>
        <taxon>Fungi</taxon>
        <taxon>Dikarya</taxon>
        <taxon>Basidiomycota</taxon>
        <taxon>Agaricomycotina</taxon>
        <taxon>Agaricomycetes</taxon>
        <taxon>Agaricomycetidae</taxon>
        <taxon>Boletales</taxon>
        <taxon>Sclerodermatineae</taxon>
        <taxon>Sclerodermataceae</taxon>
        <taxon>Scleroderma</taxon>
    </lineage>
</organism>